<keyword evidence="4" id="KW-0418">Kinase</keyword>
<gene>
    <name evidence="7" type="ORF">VFH_II015000</name>
</gene>
<dbReference type="Proteomes" id="UP001157006">
    <property type="component" value="Chromosome 2"/>
</dbReference>
<evidence type="ECO:0000256" key="5">
    <source>
        <dbReference type="ARBA" id="ARBA00022840"/>
    </source>
</evidence>
<keyword evidence="8" id="KW-1185">Reference proteome</keyword>
<organism evidence="7 8">
    <name type="scientific">Vicia faba</name>
    <name type="common">Broad bean</name>
    <name type="synonym">Faba vulgaris</name>
    <dbReference type="NCBI Taxonomy" id="3906"/>
    <lineage>
        <taxon>Eukaryota</taxon>
        <taxon>Viridiplantae</taxon>
        <taxon>Streptophyta</taxon>
        <taxon>Embryophyta</taxon>
        <taxon>Tracheophyta</taxon>
        <taxon>Spermatophyta</taxon>
        <taxon>Magnoliopsida</taxon>
        <taxon>eudicotyledons</taxon>
        <taxon>Gunneridae</taxon>
        <taxon>Pentapetalae</taxon>
        <taxon>rosids</taxon>
        <taxon>fabids</taxon>
        <taxon>Fabales</taxon>
        <taxon>Fabaceae</taxon>
        <taxon>Papilionoideae</taxon>
        <taxon>50 kb inversion clade</taxon>
        <taxon>NPAAA clade</taxon>
        <taxon>Hologalegina</taxon>
        <taxon>IRL clade</taxon>
        <taxon>Fabeae</taxon>
        <taxon>Vicia</taxon>
    </lineage>
</organism>
<dbReference type="Gene3D" id="1.10.510.10">
    <property type="entry name" value="Transferase(Phosphotransferase) domain 1"/>
    <property type="match status" value="1"/>
</dbReference>
<keyword evidence="1" id="KW-0723">Serine/threonine-protein kinase</keyword>
<keyword evidence="3" id="KW-0547">Nucleotide-binding</keyword>
<name>A0AAV0ZEC4_VICFA</name>
<dbReference type="PANTHER" id="PTHR27002">
    <property type="entry name" value="RECEPTOR-LIKE SERINE/THREONINE-PROTEIN KINASE SD1-8"/>
    <property type="match status" value="1"/>
</dbReference>
<dbReference type="InterPro" id="IPR001245">
    <property type="entry name" value="Ser-Thr/Tyr_kinase_cat_dom"/>
</dbReference>
<dbReference type="InterPro" id="IPR000719">
    <property type="entry name" value="Prot_kinase_dom"/>
</dbReference>
<accession>A0AAV0ZEC4</accession>
<dbReference type="Pfam" id="PF07714">
    <property type="entry name" value="PK_Tyr_Ser-Thr"/>
    <property type="match status" value="1"/>
</dbReference>
<sequence>MGTYGYMPPEYAVHGSFSIKSDVFSFGVVVLEIISRRKNRGFCDPIHHLNLLGHAWRLWIEDRPLELMDETLYDMHVVRDKLALDRKTFSGSVAYEYGLYRGPFVWEGTLIAGARVYLGGRAANMLEVVLAEDFDI</sequence>
<evidence type="ECO:0000313" key="8">
    <source>
        <dbReference type="Proteomes" id="UP001157006"/>
    </source>
</evidence>
<evidence type="ECO:0000256" key="1">
    <source>
        <dbReference type="ARBA" id="ARBA00022527"/>
    </source>
</evidence>
<evidence type="ECO:0000256" key="2">
    <source>
        <dbReference type="ARBA" id="ARBA00022679"/>
    </source>
</evidence>
<dbReference type="GO" id="GO:0005524">
    <property type="term" value="F:ATP binding"/>
    <property type="evidence" value="ECO:0007669"/>
    <property type="project" value="UniProtKB-KW"/>
</dbReference>
<dbReference type="InterPro" id="IPR011009">
    <property type="entry name" value="Kinase-like_dom_sf"/>
</dbReference>
<evidence type="ECO:0000259" key="6">
    <source>
        <dbReference type="PROSITE" id="PS50011"/>
    </source>
</evidence>
<dbReference type="SUPFAM" id="SSF56112">
    <property type="entry name" value="Protein kinase-like (PK-like)"/>
    <property type="match status" value="1"/>
</dbReference>
<keyword evidence="2" id="KW-0808">Transferase</keyword>
<evidence type="ECO:0000256" key="3">
    <source>
        <dbReference type="ARBA" id="ARBA00022741"/>
    </source>
</evidence>
<dbReference type="PANTHER" id="PTHR27002:SF1090">
    <property type="entry name" value="S-LOCUS LECTIN KINASE FAMILY PROTEIN"/>
    <property type="match status" value="1"/>
</dbReference>
<reference evidence="7 8" key="1">
    <citation type="submission" date="2023-01" db="EMBL/GenBank/DDBJ databases">
        <authorList>
            <person name="Kreplak J."/>
        </authorList>
    </citation>
    <scope>NUCLEOTIDE SEQUENCE [LARGE SCALE GENOMIC DNA]</scope>
</reference>
<feature type="domain" description="Protein kinase" evidence="6">
    <location>
        <begin position="1"/>
        <end position="136"/>
    </location>
</feature>
<dbReference type="EMBL" id="OX451737">
    <property type="protein sequence ID" value="CAI8596029.1"/>
    <property type="molecule type" value="Genomic_DNA"/>
</dbReference>
<dbReference type="PROSITE" id="PS50011">
    <property type="entry name" value="PROTEIN_KINASE_DOM"/>
    <property type="match status" value="1"/>
</dbReference>
<evidence type="ECO:0000313" key="7">
    <source>
        <dbReference type="EMBL" id="CAI8596029.1"/>
    </source>
</evidence>
<proteinExistence type="predicted"/>
<evidence type="ECO:0000256" key="4">
    <source>
        <dbReference type="ARBA" id="ARBA00022777"/>
    </source>
</evidence>
<keyword evidence="5" id="KW-0067">ATP-binding</keyword>
<dbReference type="GO" id="GO:0004674">
    <property type="term" value="F:protein serine/threonine kinase activity"/>
    <property type="evidence" value="ECO:0007669"/>
    <property type="project" value="UniProtKB-KW"/>
</dbReference>
<dbReference type="GO" id="GO:0005886">
    <property type="term" value="C:plasma membrane"/>
    <property type="evidence" value="ECO:0007669"/>
    <property type="project" value="TreeGrafter"/>
</dbReference>
<protein>
    <recommendedName>
        <fullName evidence="6">Protein kinase domain-containing protein</fullName>
    </recommendedName>
</protein>
<dbReference type="AlphaFoldDB" id="A0AAV0ZEC4"/>